<sequence length="320" mass="33559">MAFTGSTAGYQAGAQSNDTAIAYGLEKTYGVQATGTFQSTRFTGENFRPQDTTQRPDEINTDIEASQEVVTQTTTSGTLSGALSYGTYDDMLAAVLGADWNSNTIQNGAVVKTWTVIEKLGGKWLVRPGSFCTQAQLTFAQGSFSSVAFDFTCKGQSIADADPATAYTAAPTGRIFDTVGNFSGLTIQGKTPAGCIRQVQITLNRNGSGADYGMGHADACGIRPGEILATGQIQYFFKTWDEYQLYAAGTQGPIAITVKDAAGNSYVFTFLNAALRNPQINAGSKNTTIVATFDISGNPLAAGGTFKIDRIPATPPASGG</sequence>
<dbReference type="EMBL" id="JABCQN010000001">
    <property type="protein sequence ID" value="MBF0869726.1"/>
    <property type="molecule type" value="Genomic_DNA"/>
</dbReference>
<evidence type="ECO:0008006" key="3">
    <source>
        <dbReference type="Google" id="ProtNLM"/>
    </source>
</evidence>
<evidence type="ECO:0000313" key="2">
    <source>
        <dbReference type="Proteomes" id="UP000661006"/>
    </source>
</evidence>
<protein>
    <recommendedName>
        <fullName evidence="3">Phage tail protein</fullName>
    </recommendedName>
</protein>
<proteinExistence type="predicted"/>
<dbReference type="InterPro" id="IPR044000">
    <property type="entry name" value="Phage_tube_2"/>
</dbReference>
<accession>A0A9Q2FK73</accession>
<evidence type="ECO:0000313" key="1">
    <source>
        <dbReference type="EMBL" id="MBF0869726.1"/>
    </source>
</evidence>
<dbReference type="Proteomes" id="UP000661006">
    <property type="component" value="Unassembled WGS sequence"/>
</dbReference>
<dbReference type="RefSeq" id="WP_194257444.1">
    <property type="nucleotide sequence ID" value="NZ_JABCQN010000001.1"/>
</dbReference>
<gene>
    <name evidence="1" type="ORF">HKD32_02475</name>
</gene>
<dbReference type="AlphaFoldDB" id="A0A9Q2FK73"/>
<reference evidence="1" key="2">
    <citation type="submission" date="2020-11" db="EMBL/GenBank/DDBJ databases">
        <title>Description of novel Gluconobacter species.</title>
        <authorList>
            <person name="Cleenwerck I."/>
            <person name="Cnockaert M."/>
            <person name="Borremans W."/>
            <person name="Wieme A.D."/>
            <person name="De Vuyst L."/>
            <person name="Vandamme P."/>
        </authorList>
    </citation>
    <scope>NUCLEOTIDE SEQUENCE</scope>
    <source>
        <strain evidence="1">R71697</strain>
    </source>
</reference>
<comment type="caution">
    <text evidence="1">The sequence shown here is derived from an EMBL/GenBank/DDBJ whole genome shotgun (WGS) entry which is preliminary data.</text>
</comment>
<dbReference type="GeneID" id="81473546"/>
<name>A0A9Q2FK73_GLUJA</name>
<organism evidence="1 2">
    <name type="scientific">Gluconobacter japonicus</name>
    <dbReference type="NCBI Taxonomy" id="376620"/>
    <lineage>
        <taxon>Bacteria</taxon>
        <taxon>Pseudomonadati</taxon>
        <taxon>Pseudomonadota</taxon>
        <taxon>Alphaproteobacteria</taxon>
        <taxon>Acetobacterales</taxon>
        <taxon>Acetobacteraceae</taxon>
        <taxon>Gluconobacter</taxon>
    </lineage>
</organism>
<dbReference type="Pfam" id="PF18906">
    <property type="entry name" value="Phage_tube_2"/>
    <property type="match status" value="1"/>
</dbReference>
<reference evidence="1" key="1">
    <citation type="submission" date="2020-04" db="EMBL/GenBank/DDBJ databases">
        <authorList>
            <person name="Sombolestani A."/>
        </authorList>
    </citation>
    <scope>NUCLEOTIDE SEQUENCE</scope>
    <source>
        <strain evidence="1">R71697</strain>
    </source>
</reference>